<dbReference type="Proteomes" id="UP001379533">
    <property type="component" value="Chromosome"/>
</dbReference>
<protein>
    <submittedName>
        <fullName evidence="2">CGNR zinc finger domain-containing protein</fullName>
    </submittedName>
</protein>
<gene>
    <name evidence="2" type="ORF">LZC95_27045</name>
</gene>
<accession>A0ABZ2JUG4</accession>
<organism evidence="2 3">
    <name type="scientific">Pendulispora brunnea</name>
    <dbReference type="NCBI Taxonomy" id="2905690"/>
    <lineage>
        <taxon>Bacteria</taxon>
        <taxon>Pseudomonadati</taxon>
        <taxon>Myxococcota</taxon>
        <taxon>Myxococcia</taxon>
        <taxon>Myxococcales</taxon>
        <taxon>Sorangiineae</taxon>
        <taxon>Pendulisporaceae</taxon>
        <taxon>Pendulispora</taxon>
    </lineage>
</organism>
<evidence type="ECO:0000259" key="1">
    <source>
        <dbReference type="Pfam" id="PF11706"/>
    </source>
</evidence>
<sequence length="204" mass="22767">MSETSPTFDFVGGHLALDFINTVANRHDPERARELLLTHDDVALWLESSGLSATLDSRWPRRLRSESRAPARLRAAREHLYSLFNAAATGSAIPENALVATDRTLRACRRRQCLRADRGAVVWGWSDGTSVCDRVLHAILSQAVDLLASAPRAAIRFCDGSGCGWLFLDRSPAGRRRWCSMRDCGNRAKARRHYHVVKESDAKI</sequence>
<dbReference type="Pfam" id="PF11706">
    <property type="entry name" value="zf-CGNR"/>
    <property type="match status" value="1"/>
</dbReference>
<dbReference type="Gene3D" id="1.10.3300.10">
    <property type="entry name" value="Jann2411-like domain"/>
    <property type="match status" value="1"/>
</dbReference>
<reference evidence="2 3" key="1">
    <citation type="submission" date="2021-12" db="EMBL/GenBank/DDBJ databases">
        <title>Discovery of the Pendulisporaceae a myxobacterial family with distinct sporulation behavior and unique specialized metabolism.</title>
        <authorList>
            <person name="Garcia R."/>
            <person name="Popoff A."/>
            <person name="Bader C.D."/>
            <person name="Loehr J."/>
            <person name="Walesch S."/>
            <person name="Walt C."/>
            <person name="Boldt J."/>
            <person name="Bunk B."/>
            <person name="Haeckl F.J.F.P.J."/>
            <person name="Gunesch A.P."/>
            <person name="Birkelbach J."/>
            <person name="Nuebel U."/>
            <person name="Pietschmann T."/>
            <person name="Bach T."/>
            <person name="Mueller R."/>
        </authorList>
    </citation>
    <scope>NUCLEOTIDE SEQUENCE [LARGE SCALE GENOMIC DNA]</scope>
    <source>
        <strain evidence="2 3">MSr12523</strain>
    </source>
</reference>
<proteinExistence type="predicted"/>
<feature type="domain" description="Zinc finger CGNR" evidence="1">
    <location>
        <begin position="155"/>
        <end position="195"/>
    </location>
</feature>
<name>A0ABZ2JUG4_9BACT</name>
<dbReference type="RefSeq" id="WP_394840718.1">
    <property type="nucleotide sequence ID" value="NZ_CP089982.1"/>
</dbReference>
<dbReference type="EMBL" id="CP089982">
    <property type="protein sequence ID" value="WXA90105.1"/>
    <property type="molecule type" value="Genomic_DNA"/>
</dbReference>
<dbReference type="InterPro" id="IPR021005">
    <property type="entry name" value="Znf_CGNR"/>
</dbReference>
<keyword evidence="3" id="KW-1185">Reference proteome</keyword>
<dbReference type="InterPro" id="IPR010852">
    <property type="entry name" value="ABATE"/>
</dbReference>
<dbReference type="InterPro" id="IPR023286">
    <property type="entry name" value="ABATE_dom_sf"/>
</dbReference>
<dbReference type="SUPFAM" id="SSF160904">
    <property type="entry name" value="Jann2411-like"/>
    <property type="match status" value="1"/>
</dbReference>
<evidence type="ECO:0000313" key="2">
    <source>
        <dbReference type="EMBL" id="WXA90105.1"/>
    </source>
</evidence>
<dbReference type="Pfam" id="PF07336">
    <property type="entry name" value="ABATE"/>
    <property type="match status" value="1"/>
</dbReference>
<evidence type="ECO:0000313" key="3">
    <source>
        <dbReference type="Proteomes" id="UP001379533"/>
    </source>
</evidence>
<dbReference type="PANTHER" id="PTHR35525">
    <property type="entry name" value="BLL6575 PROTEIN"/>
    <property type="match status" value="1"/>
</dbReference>
<dbReference type="PANTHER" id="PTHR35525:SF3">
    <property type="entry name" value="BLL6575 PROTEIN"/>
    <property type="match status" value="1"/>
</dbReference>